<proteinExistence type="inferred from homology"/>
<dbReference type="SMART" id="SM00033">
    <property type="entry name" value="CH"/>
    <property type="match status" value="2"/>
</dbReference>
<evidence type="ECO:0000256" key="5">
    <source>
        <dbReference type="ARBA" id="ARBA00023203"/>
    </source>
</evidence>
<keyword evidence="6" id="KW-0206">Cytoskeleton</keyword>
<evidence type="ECO:0000256" key="7">
    <source>
        <dbReference type="PROSITE-ProRule" id="PRU00087"/>
    </source>
</evidence>
<dbReference type="EMBL" id="UFQT01000413">
    <property type="protein sequence ID" value="SSX24081.1"/>
    <property type="molecule type" value="Genomic_DNA"/>
</dbReference>
<dbReference type="GO" id="GO:0030036">
    <property type="term" value="P:actin cytoskeleton organization"/>
    <property type="evidence" value="ECO:0007669"/>
    <property type="project" value="InterPro"/>
</dbReference>
<feature type="repeat" description="Filamin" evidence="7">
    <location>
        <begin position="1100"/>
        <end position="1198"/>
    </location>
</feature>
<dbReference type="PANTHER" id="PTHR38537:SF8">
    <property type="entry name" value="FILAMIN-A"/>
    <property type="match status" value="1"/>
</dbReference>
<feature type="repeat" description="Filamin" evidence="7">
    <location>
        <begin position="1727"/>
        <end position="1819"/>
    </location>
</feature>
<feature type="repeat" description="Filamin" evidence="7">
    <location>
        <begin position="1634"/>
        <end position="1724"/>
    </location>
</feature>
<evidence type="ECO:0000313" key="10">
    <source>
        <dbReference type="EMBL" id="SSX03716.1"/>
    </source>
</evidence>
<dbReference type="FunFam" id="2.60.40.10:FF:000096">
    <property type="entry name" value="filamin-C isoform X2"/>
    <property type="match status" value="1"/>
</dbReference>
<dbReference type="OMA" id="HMIPHFP"/>
<dbReference type="InterPro" id="IPR001715">
    <property type="entry name" value="CH_dom"/>
</dbReference>
<dbReference type="PANTHER" id="PTHR38537">
    <property type="entry name" value="JITTERBUG, ISOFORM N"/>
    <property type="match status" value="1"/>
</dbReference>
<feature type="repeat" description="Filamin" evidence="7">
    <location>
        <begin position="708"/>
        <end position="804"/>
    </location>
</feature>
<dbReference type="CDD" id="cd21315">
    <property type="entry name" value="CH_dFLNA-like_rpt2"/>
    <property type="match status" value="1"/>
</dbReference>
<feature type="domain" description="Calponin-homology (CH)" evidence="9">
    <location>
        <begin position="86"/>
        <end position="191"/>
    </location>
</feature>
<dbReference type="InterPro" id="IPR017868">
    <property type="entry name" value="Filamin/ABP280_repeat-like"/>
</dbReference>
<protein>
    <submittedName>
        <fullName evidence="10">CSON010271 protein</fullName>
    </submittedName>
</protein>
<dbReference type="SUPFAM" id="SSF81296">
    <property type="entry name" value="E set domains"/>
    <property type="match status" value="20"/>
</dbReference>
<feature type="compositionally biased region" description="Polar residues" evidence="8">
    <location>
        <begin position="51"/>
        <end position="62"/>
    </location>
</feature>
<feature type="repeat" description="Filamin" evidence="7">
    <location>
        <begin position="1487"/>
        <end position="1544"/>
    </location>
</feature>
<evidence type="ECO:0000256" key="3">
    <source>
        <dbReference type="ARBA" id="ARBA00022490"/>
    </source>
</evidence>
<feature type="region of interest" description="Disordered" evidence="8">
    <location>
        <begin position="1"/>
        <end position="69"/>
    </location>
</feature>
<gene>
    <name evidence="10" type="primary">CSON010271</name>
</gene>
<keyword evidence="4" id="KW-0677">Repeat</keyword>
<feature type="repeat" description="Filamin" evidence="7">
    <location>
        <begin position="1199"/>
        <end position="1294"/>
    </location>
</feature>
<feature type="repeat" description="Filamin" evidence="7">
    <location>
        <begin position="419"/>
        <end position="517"/>
    </location>
</feature>
<evidence type="ECO:0000259" key="9">
    <source>
        <dbReference type="PROSITE" id="PS50021"/>
    </source>
</evidence>
<dbReference type="InterPro" id="IPR014756">
    <property type="entry name" value="Ig_E-set"/>
</dbReference>
<feature type="compositionally biased region" description="Basic and acidic residues" evidence="8">
    <location>
        <begin position="1"/>
        <end position="10"/>
    </location>
</feature>
<keyword evidence="5" id="KW-0009">Actin-binding</keyword>
<dbReference type="PROSITE" id="PS50021">
    <property type="entry name" value="CH"/>
    <property type="match status" value="2"/>
</dbReference>
<dbReference type="SMART" id="SM00557">
    <property type="entry name" value="IG_FLMN"/>
    <property type="match status" value="20"/>
</dbReference>
<reference evidence="11" key="2">
    <citation type="submission" date="2018-07" db="EMBL/GenBank/DDBJ databases">
        <authorList>
            <person name="Quirk P.G."/>
            <person name="Krulwich T.A."/>
        </authorList>
    </citation>
    <scope>NUCLEOTIDE SEQUENCE</scope>
</reference>
<dbReference type="FunFam" id="1.10.418.10:FF:000008">
    <property type="entry name" value="Filamin-B isoform C"/>
    <property type="match status" value="1"/>
</dbReference>
<feature type="repeat" description="Filamin" evidence="7">
    <location>
        <begin position="2109"/>
        <end position="2200"/>
    </location>
</feature>
<dbReference type="VEuPathDB" id="VectorBase:CSON010271"/>
<feature type="repeat" description="Filamin" evidence="7">
    <location>
        <begin position="1817"/>
        <end position="1917"/>
    </location>
</feature>
<feature type="repeat" description="Filamin" evidence="7">
    <location>
        <begin position="1544"/>
        <end position="1636"/>
    </location>
</feature>
<dbReference type="Pfam" id="PF00630">
    <property type="entry name" value="Filamin"/>
    <property type="match status" value="20"/>
</dbReference>
<feature type="repeat" description="Filamin" evidence="7">
    <location>
        <begin position="1003"/>
        <end position="1095"/>
    </location>
</feature>
<evidence type="ECO:0000256" key="2">
    <source>
        <dbReference type="ARBA" id="ARBA00009238"/>
    </source>
</evidence>
<dbReference type="InterPro" id="IPR013783">
    <property type="entry name" value="Ig-like_fold"/>
</dbReference>
<dbReference type="PROSITE" id="PS00019">
    <property type="entry name" value="ACTININ_1"/>
    <property type="match status" value="1"/>
</dbReference>
<dbReference type="FunFam" id="2.60.40.10:FF:000140">
    <property type="entry name" value="FiLamiN (Actin binding protein) homolog"/>
    <property type="match status" value="2"/>
</dbReference>
<dbReference type="SUPFAM" id="SSF47576">
    <property type="entry name" value="Calponin-homology domain, CH-domain"/>
    <property type="match status" value="1"/>
</dbReference>
<dbReference type="EMBL" id="UFQS01000413">
    <property type="protein sequence ID" value="SSX03716.1"/>
    <property type="molecule type" value="Genomic_DNA"/>
</dbReference>
<organism evidence="10">
    <name type="scientific">Culicoides sonorensis</name>
    <name type="common">Biting midge</name>
    <dbReference type="NCBI Taxonomy" id="179676"/>
    <lineage>
        <taxon>Eukaryota</taxon>
        <taxon>Metazoa</taxon>
        <taxon>Ecdysozoa</taxon>
        <taxon>Arthropoda</taxon>
        <taxon>Hexapoda</taxon>
        <taxon>Insecta</taxon>
        <taxon>Pterygota</taxon>
        <taxon>Neoptera</taxon>
        <taxon>Endopterygota</taxon>
        <taxon>Diptera</taxon>
        <taxon>Nematocera</taxon>
        <taxon>Chironomoidea</taxon>
        <taxon>Ceratopogonidae</taxon>
        <taxon>Ceratopogoninae</taxon>
        <taxon>Culicoides</taxon>
        <taxon>Monoculicoides</taxon>
    </lineage>
</organism>
<feature type="repeat" description="Filamin" evidence="7">
    <location>
        <begin position="620"/>
        <end position="705"/>
    </location>
</feature>
<feature type="repeat" description="Filamin" evidence="7">
    <location>
        <begin position="805"/>
        <end position="896"/>
    </location>
</feature>
<dbReference type="CDD" id="cd21311">
    <property type="entry name" value="CH_dFLNA-like_rpt1"/>
    <property type="match status" value="1"/>
</dbReference>
<evidence type="ECO:0000256" key="6">
    <source>
        <dbReference type="ARBA" id="ARBA00023212"/>
    </source>
</evidence>
<dbReference type="Pfam" id="PF00307">
    <property type="entry name" value="CH"/>
    <property type="match status" value="2"/>
</dbReference>
<feature type="repeat" description="Filamin" evidence="7">
    <location>
        <begin position="1928"/>
        <end position="2012"/>
    </location>
</feature>
<feature type="repeat" description="Filamin" evidence="7">
    <location>
        <begin position="1295"/>
        <end position="1390"/>
    </location>
</feature>
<dbReference type="InterPro" id="IPR036872">
    <property type="entry name" value="CH_dom_sf"/>
</dbReference>
<sequence>MTDQATKDLLARGNVFSGRGDAGSGGYMPVDSGSRDKTDYNANIPDKSGVVYTSSDPYQQQRNPEEGEEEMIEAERDLAEDAMWKRIQQNTFTRWANEHLKAVDKNIGSLETDLSDGLRLIALIEVLSQKRMNKYNKRPVFRSQKCENVEIALKFLEREGIKIINIDSSDIVDCKLKLILGLIWTLILHYSISMPMWDGDETPQNGHGPTPKQRLMHWIQNKVPDLPIGNFTNDWNDGKAVGALVDAVAPGLCPDWPSWNPKDALQNATEAMGLADDWLNVRQLLKPEDLVNPAIDEQSMMTYLSQYPNAKLKPGAPVRPRANPNRVRAYGPGIEPTGPVVGAPANFTVETFSAGKGKVDVVVLNPHGAPEPVDVRFNNDKNLTYSVSYIPKMEGPHKVVVKYSDKDIPKSPYTVNVEGHAGEASKVVANGPGLQPEGVCVNRPTYFDITTKDAGKGVPEVIILDPAGHKTTVPAKVRQIGQDFWRCEYVSPHLGLHSVNVFYAGKPIPNSPYGVRVGPTSDPKKVRAAGRGLQPTGVRVGDDATFNIYTEGAGEGVPDVRIIGPGGVNYNVQMRKVDGTTFEARYVPNKEGRYRVMITFAGHEIPKSPFDVAVGPKIKSNVVAYGPGLRGGIVGHPAAFTVETNGEQGNLSFSVAGPSQAEISCKDNEDGSCCVKYTPTAPGDYAVHVLINEQDIPNSPFMAKILPKSDFHPENVKSYGPGLQPTGVTIDTPAAFTVDTKTAGDAPLEVKVSDCFGTNVPINIIEQKDGTKKCVYIPKTTSPHTVEVNYGNVATPNSPYRVKIAAPLNPAKVQAFGPWLEGGVKPNQPTHFNVDARDAGDAELKVQVVNDATKKEVATRIIDNGDNTYSVELTATETGSYTTNLFYGGLKVPTSPKTNVNPPIDVTKVKVDGLEPSVLMNSQTEFCVDMKSIVSTTMTRIESSRIKCQIFDPRGNIIPSKLMPGNNDIYRIMYTPFEAGRHTIELLYDNVPVPGSPFVVNVKAGCDPTRVRAFGSGLQGGLRNQPAKFTVETKGAGTGGLSLAIEGPSEAKMTCIDKRDGSCDVEYTPTEAGEYDITIRFAEKHIPGSPFKVLITDTSKPGNVFGQVNVFGQGLENGQVRDGLPTEFYVDCSEAGPGKIGVQLSSSDGKQVQDVKVYDKGNGVYAVSYTAPKQGATLTANVKFADKEVAGSPFVVKVGPKSDSKAVKVTGDLAKKKVPASLPVKFQVDSRQAGHGDIVVSIMDAEKHLIQPKIHPTGQGVCDVSFVPDEIGPYQVNIKFDGKDVAGSPFQLQAQPTGDASKCQLLDMDADELEFGKQNKLTVDARNAGPGAVTCRIVKTENNAPIDVQVVESKPRHYDILYTLEDAGEYDIDVKFGGASIPDGFFSIKAGEKFEQVERRSRVSQSSHLVDFSADTQDSSITQTQEFLEHIKREEYQIRQEYGYQNGNSIKEESYHSTQQSSSSTVNGSPFRQVQLSKLLLPQSVKEVEAEVRMPSGNIDKPMIEDNRDGTVSIKYDPREEGLHELAVKYNGEHVHGSPYKFHVDSISSGYVTAYGPGLVSGVSGEPAQFVISTKGAGAGGLSMAVEGPSKTDIKYTDNKDGTVSVNYVPTAPGEYKVSVRFGDKHIKGSPFFAKITGEGRKRNQISVGSCSEVTFPGEITDNDLKQLNASISAPSGLEEPCFLKRLPSGNIGISFTPREVGEHAVSVKRLGKHIQNSPFKVSVCEREVGDAKKVKLSGTGLESGKTHSENVFLVDTRNAGFGGLSVSIEGPSKAEITCTDNEDGTLKIAYKPTEPGYYIINLKFADHHVEGSPFTVNIAGEGTNRQREKIQRQRDAAPVTEVGHECQLTFKMPGLTGFDLSAQVTSPGFVTEDAIISEVEDALYMTKFTPKEIGVHTVSVRYKGIHIPGSPFQYTVGPLKDFGSHLVKAGGNGLEFGEVGVPCPFNVWTREAGSGTLAISVEGPSKATIDFKDRKDGSCDVSYTVAEPGEYRVGLKFNDRHIPDSPWKVYISHAQGDAHKLEIAQFPTGILMPDKPCQFMVRTQGAKGKLVATLIAPSNAEDDCFVQMVDPDNYSIRFYPRENGIHSIHVKFNGVHIPGSPFRIIVGKGDADPAAVHAEGNGLQGARTGQKTDFIIDTCNAGAGTLQVTIDGPSKVSMDCTEVEEGYKVRYTPLLPGDYYITVKYNHMHIVGSPFKITCQGKTDKLAEEGAQETSTVTLETITKISKNKGSGAVLPVFRSDASKVVPKGMGLKKAYIGKQNTFNLNTFDAGSNILYVGIYGPKTPVEDLHVKHQGRGIYNVNYMVKDRGEYILIIKWGEDHVPGSPFKIDC</sequence>
<dbReference type="InterPro" id="IPR001589">
    <property type="entry name" value="Actinin_actin-bd_CS"/>
</dbReference>
<comment type="similarity">
    <text evidence="2">Belongs to the filamin family.</text>
</comment>
<feature type="domain" description="Calponin-homology (CH)" evidence="9">
    <location>
        <begin position="209"/>
        <end position="312"/>
    </location>
</feature>
<dbReference type="GO" id="GO:0005856">
    <property type="term" value="C:cytoskeleton"/>
    <property type="evidence" value="ECO:0007669"/>
    <property type="project" value="UniProtKB-SubCell"/>
</dbReference>
<dbReference type="FunFam" id="2.60.40.10:FF:000007">
    <property type="entry name" value="Filamin-B isoform C"/>
    <property type="match status" value="3"/>
</dbReference>
<reference evidence="10" key="1">
    <citation type="submission" date="2018-04" db="EMBL/GenBank/DDBJ databases">
        <authorList>
            <person name="Go L.Y."/>
            <person name="Mitchell J.A."/>
        </authorList>
    </citation>
    <scope>NUCLEOTIDE SEQUENCE</scope>
    <source>
        <tissue evidence="10">Whole organism</tissue>
    </source>
</reference>
<dbReference type="GO" id="GO:0051015">
    <property type="term" value="F:actin filament binding"/>
    <property type="evidence" value="ECO:0007669"/>
    <property type="project" value="InterPro"/>
</dbReference>
<feature type="repeat" description="Filamin" evidence="7">
    <location>
        <begin position="2238"/>
        <end position="2332"/>
    </location>
</feature>
<feature type="repeat" description="Filamin" evidence="7">
    <location>
        <begin position="901"/>
        <end position="1002"/>
    </location>
</feature>
<evidence type="ECO:0000256" key="8">
    <source>
        <dbReference type="SAM" id="MobiDB-lite"/>
    </source>
</evidence>
<feature type="repeat" description="Filamin" evidence="7">
    <location>
        <begin position="518"/>
        <end position="614"/>
    </location>
</feature>
<dbReference type="Gene3D" id="2.60.40.10">
    <property type="entry name" value="Immunoglobulins"/>
    <property type="match status" value="20"/>
</dbReference>
<feature type="repeat" description="Filamin" evidence="7">
    <location>
        <begin position="319"/>
        <end position="417"/>
    </location>
</feature>
<evidence type="ECO:0000256" key="1">
    <source>
        <dbReference type="ARBA" id="ARBA00004245"/>
    </source>
</evidence>
<dbReference type="InterPro" id="IPR001298">
    <property type="entry name" value="Filamin/ABP280_rpt"/>
</dbReference>
<evidence type="ECO:0000256" key="4">
    <source>
        <dbReference type="ARBA" id="ARBA00022737"/>
    </source>
</evidence>
<accession>A0A336KFR7</accession>
<feature type="repeat" description="Filamin" evidence="7">
    <location>
        <begin position="2035"/>
        <end position="2107"/>
    </location>
</feature>
<dbReference type="Gene3D" id="1.10.418.10">
    <property type="entry name" value="Calponin-like domain"/>
    <property type="match status" value="2"/>
</dbReference>
<dbReference type="PROSITE" id="PS00020">
    <property type="entry name" value="ACTININ_2"/>
    <property type="match status" value="1"/>
</dbReference>
<dbReference type="FunFam" id="1.10.418.10:FF:000006">
    <property type="entry name" value="Filamin-B isoform A"/>
    <property type="match status" value="1"/>
</dbReference>
<name>A0A336KFR7_CULSO</name>
<dbReference type="FunFam" id="2.60.40.10:FF:000092">
    <property type="entry name" value="Filamin-B isoform B"/>
    <property type="match status" value="1"/>
</dbReference>
<evidence type="ECO:0000313" key="11">
    <source>
        <dbReference type="EMBL" id="SSX24081.1"/>
    </source>
</evidence>
<keyword evidence="3" id="KW-0963">Cytoplasm</keyword>
<dbReference type="FunFam" id="2.60.40.10:FF:000001">
    <property type="entry name" value="Filamin-C isoform b"/>
    <property type="match status" value="4"/>
</dbReference>
<dbReference type="InterPro" id="IPR044801">
    <property type="entry name" value="Filamin"/>
</dbReference>
<dbReference type="PROSITE" id="PS50194">
    <property type="entry name" value="FILAMIN_REPEAT"/>
    <property type="match status" value="20"/>
</dbReference>
<comment type="subcellular location">
    <subcellularLocation>
        <location evidence="1">Cytoplasm</location>
        <location evidence="1">Cytoskeleton</location>
    </subcellularLocation>
</comment>